<dbReference type="AlphaFoldDB" id="A0A2R6XUW9"/>
<dbReference type="GO" id="GO:0005634">
    <property type="term" value="C:nucleus"/>
    <property type="evidence" value="ECO:0007669"/>
    <property type="project" value="UniProtKB-SubCell"/>
</dbReference>
<evidence type="ECO:0000256" key="4">
    <source>
        <dbReference type="SAM" id="MobiDB-lite"/>
    </source>
</evidence>
<dbReference type="EMBL" id="KZ772674">
    <property type="protein sequence ID" value="PTQ49905.1"/>
    <property type="molecule type" value="Genomic_DNA"/>
</dbReference>
<dbReference type="SUPFAM" id="SSF47676">
    <property type="entry name" value="Conserved domain common to transcription factors TFIIS, elongin A, CRSP70"/>
    <property type="match status" value="1"/>
</dbReference>
<dbReference type="CDD" id="cd00183">
    <property type="entry name" value="TFIIS_I"/>
    <property type="match status" value="1"/>
</dbReference>
<dbReference type="OMA" id="KKWTEMV"/>
<feature type="compositionally biased region" description="Basic and acidic residues" evidence="4">
    <location>
        <begin position="330"/>
        <end position="341"/>
    </location>
</feature>
<feature type="compositionally biased region" description="Basic and acidic residues" evidence="4">
    <location>
        <begin position="89"/>
        <end position="103"/>
    </location>
</feature>
<dbReference type="PROSITE" id="PS51319">
    <property type="entry name" value="TFIIS_N"/>
    <property type="match status" value="1"/>
</dbReference>
<feature type="domain" description="TFIIS N-terminal" evidence="5">
    <location>
        <begin position="132"/>
        <end position="206"/>
    </location>
</feature>
<dbReference type="InterPro" id="IPR035441">
    <property type="entry name" value="TFIIS/LEDGF_dom_sf"/>
</dbReference>
<feature type="region of interest" description="Disordered" evidence="4">
    <location>
        <begin position="263"/>
        <end position="423"/>
    </location>
</feature>
<feature type="compositionally biased region" description="Polar residues" evidence="4">
    <location>
        <begin position="342"/>
        <end position="365"/>
    </location>
</feature>
<evidence type="ECO:0000313" key="7">
    <source>
        <dbReference type="Proteomes" id="UP000244005"/>
    </source>
</evidence>
<feature type="compositionally biased region" description="Basic and acidic residues" evidence="4">
    <location>
        <begin position="54"/>
        <end position="66"/>
    </location>
</feature>
<name>A0A2R6XUW9_MARPO</name>
<gene>
    <name evidence="6" type="ORF">MARPO_0002s0340</name>
</gene>
<evidence type="ECO:0000256" key="3">
    <source>
        <dbReference type="PROSITE-ProRule" id="PRU00649"/>
    </source>
</evidence>
<dbReference type="InterPro" id="IPR003617">
    <property type="entry name" value="TFIIS/CRSP70_N_sub"/>
</dbReference>
<feature type="compositionally biased region" description="Acidic residues" evidence="4">
    <location>
        <begin position="79"/>
        <end position="88"/>
    </location>
</feature>
<proteinExistence type="predicted"/>
<accession>A0A2R6XUW9</accession>
<dbReference type="Gene3D" id="1.20.930.10">
    <property type="entry name" value="Conserved domain common to transcription factors TFIIS, elongin A, CRSP70"/>
    <property type="match status" value="1"/>
</dbReference>
<dbReference type="Proteomes" id="UP000244005">
    <property type="component" value="Unassembled WGS sequence"/>
</dbReference>
<evidence type="ECO:0000313" key="6">
    <source>
        <dbReference type="EMBL" id="PTQ49905.1"/>
    </source>
</evidence>
<evidence type="ECO:0000259" key="5">
    <source>
        <dbReference type="PROSITE" id="PS51319"/>
    </source>
</evidence>
<protein>
    <recommendedName>
        <fullName evidence="5">TFIIS N-terminal domain-containing protein</fullName>
    </recommendedName>
</protein>
<feature type="compositionally biased region" description="Basic and acidic residues" evidence="4">
    <location>
        <begin position="289"/>
        <end position="301"/>
    </location>
</feature>
<organism evidence="6 7">
    <name type="scientific">Marchantia polymorpha</name>
    <name type="common">Common liverwort</name>
    <name type="synonym">Marchantia aquatica</name>
    <dbReference type="NCBI Taxonomy" id="3197"/>
    <lineage>
        <taxon>Eukaryota</taxon>
        <taxon>Viridiplantae</taxon>
        <taxon>Streptophyta</taxon>
        <taxon>Embryophyta</taxon>
        <taxon>Marchantiophyta</taxon>
        <taxon>Marchantiopsida</taxon>
        <taxon>Marchantiidae</taxon>
        <taxon>Marchantiales</taxon>
        <taxon>Marchantiaceae</taxon>
        <taxon>Marchantia</taxon>
    </lineage>
</organism>
<dbReference type="Gramene" id="Mp1g25310.1">
    <property type="protein sequence ID" value="Mp1g25310.1.cds"/>
    <property type="gene ID" value="Mp1g25310"/>
</dbReference>
<dbReference type="Pfam" id="PF08711">
    <property type="entry name" value="Med26"/>
    <property type="match status" value="1"/>
</dbReference>
<sequence length="488" mass="54793">MENWRNYFESSGADIWTVIDKAIGVAAADFPQELRLRRDGLTERMYTAHLLHLGDHDDDVHPRGSDKTNATSGVYTRDEEQDEENDDEPQQRHRRDNDDDAARDMVRDCPLHDERDLVAALDEWDVESLHVKEILAIKESIQDMDQPESEMLDQLQKLESLNISVDMLERTQIGKDINGFRKHSSRRVRAMAKRIVRSWKELVDDWVKSTESQEPLPLSNGNYHPEMGEEEEGLPSPPLDAGALLAARTASLEMSHFFDFDDDDVSAAGSGPSPPTSNNLSDEFGSLPDTRRKNDNTDRRYQGTNICSPAQEHDSRAPKGGPGIHKVDKHRPVAVERHDVNSRNVVASTNNFRKPPTMSNGSKPANGNAVPNRPANGYSQQKPNNDYVRKPESRPASNVPTTKPKADSLKPGLATKPKPQGEIDVSQKLLLAKRKLQEGYQQINEAKKQRTVQALDLTDLPKGGPKSARFPQPHMKPVQNRGWANGRR</sequence>
<comment type="subcellular location">
    <subcellularLocation>
        <location evidence="1 3">Nucleus</location>
    </subcellularLocation>
</comment>
<keyword evidence="7" id="KW-1185">Reference proteome</keyword>
<evidence type="ECO:0000256" key="2">
    <source>
        <dbReference type="ARBA" id="ARBA00023242"/>
    </source>
</evidence>
<feature type="region of interest" description="Disordered" evidence="4">
    <location>
        <begin position="210"/>
        <end position="240"/>
    </location>
</feature>
<keyword evidence="2 3" id="KW-0539">Nucleus</keyword>
<dbReference type="InterPro" id="IPR017923">
    <property type="entry name" value="TFIIS_N"/>
</dbReference>
<dbReference type="PANTHER" id="PTHR46554:SF2">
    <property type="entry name" value="TFIIS N-TERMINAL DOMAIN-CONTAINING PROTEIN"/>
    <property type="match status" value="1"/>
</dbReference>
<feature type="region of interest" description="Disordered" evidence="4">
    <location>
        <begin position="54"/>
        <end position="103"/>
    </location>
</feature>
<dbReference type="OrthoDB" id="44867at2759"/>
<reference evidence="7" key="1">
    <citation type="journal article" date="2017" name="Cell">
        <title>Insights into land plant evolution garnered from the Marchantia polymorpha genome.</title>
        <authorList>
            <person name="Bowman J.L."/>
            <person name="Kohchi T."/>
            <person name="Yamato K.T."/>
            <person name="Jenkins J."/>
            <person name="Shu S."/>
            <person name="Ishizaki K."/>
            <person name="Yamaoka S."/>
            <person name="Nishihama R."/>
            <person name="Nakamura Y."/>
            <person name="Berger F."/>
            <person name="Adam C."/>
            <person name="Aki S.S."/>
            <person name="Althoff F."/>
            <person name="Araki T."/>
            <person name="Arteaga-Vazquez M.A."/>
            <person name="Balasubrmanian S."/>
            <person name="Barry K."/>
            <person name="Bauer D."/>
            <person name="Boehm C.R."/>
            <person name="Briginshaw L."/>
            <person name="Caballero-Perez J."/>
            <person name="Catarino B."/>
            <person name="Chen F."/>
            <person name="Chiyoda S."/>
            <person name="Chovatia M."/>
            <person name="Davies K.M."/>
            <person name="Delmans M."/>
            <person name="Demura T."/>
            <person name="Dierschke T."/>
            <person name="Dolan L."/>
            <person name="Dorantes-Acosta A.E."/>
            <person name="Eklund D.M."/>
            <person name="Florent S.N."/>
            <person name="Flores-Sandoval E."/>
            <person name="Fujiyama A."/>
            <person name="Fukuzawa H."/>
            <person name="Galik B."/>
            <person name="Grimanelli D."/>
            <person name="Grimwood J."/>
            <person name="Grossniklaus U."/>
            <person name="Hamada T."/>
            <person name="Haseloff J."/>
            <person name="Hetherington A.J."/>
            <person name="Higo A."/>
            <person name="Hirakawa Y."/>
            <person name="Hundley H.N."/>
            <person name="Ikeda Y."/>
            <person name="Inoue K."/>
            <person name="Inoue S.I."/>
            <person name="Ishida S."/>
            <person name="Jia Q."/>
            <person name="Kakita M."/>
            <person name="Kanazawa T."/>
            <person name="Kawai Y."/>
            <person name="Kawashima T."/>
            <person name="Kennedy M."/>
            <person name="Kinose K."/>
            <person name="Kinoshita T."/>
            <person name="Kohara Y."/>
            <person name="Koide E."/>
            <person name="Komatsu K."/>
            <person name="Kopischke S."/>
            <person name="Kubo M."/>
            <person name="Kyozuka J."/>
            <person name="Lagercrantz U."/>
            <person name="Lin S.S."/>
            <person name="Lindquist E."/>
            <person name="Lipzen A.M."/>
            <person name="Lu C.W."/>
            <person name="De Luna E."/>
            <person name="Martienssen R.A."/>
            <person name="Minamino N."/>
            <person name="Mizutani M."/>
            <person name="Mizutani M."/>
            <person name="Mochizuki N."/>
            <person name="Monte I."/>
            <person name="Mosher R."/>
            <person name="Nagasaki H."/>
            <person name="Nakagami H."/>
            <person name="Naramoto S."/>
            <person name="Nishitani K."/>
            <person name="Ohtani M."/>
            <person name="Okamoto T."/>
            <person name="Okumura M."/>
            <person name="Phillips J."/>
            <person name="Pollak B."/>
            <person name="Reinders A."/>
            <person name="Rovekamp M."/>
            <person name="Sano R."/>
            <person name="Sawa S."/>
            <person name="Schmid M.W."/>
            <person name="Shirakawa M."/>
            <person name="Solano R."/>
            <person name="Spunde A."/>
            <person name="Suetsugu N."/>
            <person name="Sugano S."/>
            <person name="Sugiyama A."/>
            <person name="Sun R."/>
            <person name="Suzuki Y."/>
            <person name="Takenaka M."/>
            <person name="Takezawa D."/>
            <person name="Tomogane H."/>
            <person name="Tsuzuki M."/>
            <person name="Ueda T."/>
            <person name="Umeda M."/>
            <person name="Ward J.M."/>
            <person name="Watanabe Y."/>
            <person name="Yazaki K."/>
            <person name="Yokoyama R."/>
            <person name="Yoshitake Y."/>
            <person name="Yotsui I."/>
            <person name="Zachgo S."/>
            <person name="Schmutz J."/>
        </authorList>
    </citation>
    <scope>NUCLEOTIDE SEQUENCE [LARGE SCALE GENOMIC DNA]</scope>
    <source>
        <strain evidence="7">Tak-1</strain>
    </source>
</reference>
<dbReference type="PANTHER" id="PTHR46554">
    <property type="entry name" value="MEDIATOR OF RNA POLYMERASE II TRANSCRIPTION SUBUNIT 26A-RELATED"/>
    <property type="match status" value="1"/>
</dbReference>
<feature type="region of interest" description="Disordered" evidence="4">
    <location>
        <begin position="454"/>
        <end position="488"/>
    </location>
</feature>
<evidence type="ECO:0000256" key="1">
    <source>
        <dbReference type="ARBA" id="ARBA00004123"/>
    </source>
</evidence>
<dbReference type="SMART" id="SM00509">
    <property type="entry name" value="TFS2N"/>
    <property type="match status" value="1"/>
</dbReference>